<dbReference type="Gene3D" id="1.10.1740.10">
    <property type="match status" value="1"/>
</dbReference>
<evidence type="ECO:0000256" key="1">
    <source>
        <dbReference type="ARBA" id="ARBA00010641"/>
    </source>
</evidence>
<dbReference type="InterPro" id="IPR013249">
    <property type="entry name" value="RNA_pol_sigma70_r4_t2"/>
</dbReference>
<dbReference type="EMBL" id="AP024849">
    <property type="protein sequence ID" value="BCZ46280.1"/>
    <property type="molecule type" value="Genomic_DNA"/>
</dbReference>
<evidence type="ECO:0000259" key="7">
    <source>
        <dbReference type="Pfam" id="PF08281"/>
    </source>
</evidence>
<dbReference type="NCBIfam" id="TIGR02937">
    <property type="entry name" value="sigma70-ECF"/>
    <property type="match status" value="1"/>
</dbReference>
<dbReference type="InterPro" id="IPR013325">
    <property type="entry name" value="RNA_pol_sigma_r2"/>
</dbReference>
<sequence>MEETNIEELLTEIYNATYDDVLRYVSSKCRNYNDIGDLLQNIYLNFYRALKSKREIKDPKKYLIVIARNEIYKHYGILKIAQNYIPVFSTYDEENFNKFQNDLKTESNYDEILLCKDIWNYLKQKDMLTLKIFLLYFRNDLKIKDIGKKLNISESTVKNRLYRTMDKINNEFNI</sequence>
<dbReference type="PANTHER" id="PTHR43133">
    <property type="entry name" value="RNA POLYMERASE ECF-TYPE SIGMA FACTO"/>
    <property type="match status" value="1"/>
</dbReference>
<evidence type="ECO:0000256" key="5">
    <source>
        <dbReference type="ARBA" id="ARBA00023163"/>
    </source>
</evidence>
<dbReference type="SUPFAM" id="SSF88659">
    <property type="entry name" value="Sigma3 and sigma4 domains of RNA polymerase sigma factors"/>
    <property type="match status" value="1"/>
</dbReference>
<dbReference type="InterPro" id="IPR013324">
    <property type="entry name" value="RNA_pol_sigma_r3/r4-like"/>
</dbReference>
<evidence type="ECO:0000313" key="8">
    <source>
        <dbReference type="EMBL" id="BCZ46280.1"/>
    </source>
</evidence>
<dbReference type="Pfam" id="PF08281">
    <property type="entry name" value="Sigma70_r4_2"/>
    <property type="match status" value="1"/>
</dbReference>
<dbReference type="InterPro" id="IPR014284">
    <property type="entry name" value="RNA_pol_sigma-70_dom"/>
</dbReference>
<dbReference type="Proteomes" id="UP000824633">
    <property type="component" value="Chromosome"/>
</dbReference>
<dbReference type="RefSeq" id="WP_224037781.1">
    <property type="nucleotide sequence ID" value="NZ_AP024849.1"/>
</dbReference>
<keyword evidence="4" id="KW-0238">DNA-binding</keyword>
<name>A0ABM7T3P8_9CLOT</name>
<dbReference type="InterPro" id="IPR007627">
    <property type="entry name" value="RNA_pol_sigma70_r2"/>
</dbReference>
<evidence type="ECO:0000259" key="6">
    <source>
        <dbReference type="Pfam" id="PF04542"/>
    </source>
</evidence>
<evidence type="ECO:0000256" key="4">
    <source>
        <dbReference type="ARBA" id="ARBA00023125"/>
    </source>
</evidence>
<keyword evidence="9" id="KW-1185">Reference proteome</keyword>
<protein>
    <submittedName>
        <fullName evidence="8">DNA-directed RNA polymerase sigma-70 factor</fullName>
    </submittedName>
</protein>
<evidence type="ECO:0000313" key="9">
    <source>
        <dbReference type="Proteomes" id="UP000824633"/>
    </source>
</evidence>
<dbReference type="GO" id="GO:0000428">
    <property type="term" value="C:DNA-directed RNA polymerase complex"/>
    <property type="evidence" value="ECO:0007669"/>
    <property type="project" value="UniProtKB-KW"/>
</dbReference>
<feature type="domain" description="RNA polymerase sigma-70 region 2" evidence="6">
    <location>
        <begin position="14"/>
        <end position="75"/>
    </location>
</feature>
<keyword evidence="2" id="KW-0805">Transcription regulation</keyword>
<dbReference type="PANTHER" id="PTHR43133:SF8">
    <property type="entry name" value="RNA POLYMERASE SIGMA FACTOR HI_1459-RELATED"/>
    <property type="match status" value="1"/>
</dbReference>
<accession>A0ABM7T3P8</accession>
<reference evidence="9" key="1">
    <citation type="submission" date="2021-07" db="EMBL/GenBank/DDBJ databases">
        <title>Complete genome sequencing of a Clostridium isolate.</title>
        <authorList>
            <person name="Ueki A."/>
            <person name="Tonouchi A."/>
        </authorList>
    </citation>
    <scope>NUCLEOTIDE SEQUENCE [LARGE SCALE GENOMIC DNA]</scope>
    <source>
        <strain evidence="9">C5S11</strain>
    </source>
</reference>
<dbReference type="Pfam" id="PF04542">
    <property type="entry name" value="Sigma70_r2"/>
    <property type="match status" value="1"/>
</dbReference>
<dbReference type="InterPro" id="IPR036388">
    <property type="entry name" value="WH-like_DNA-bd_sf"/>
</dbReference>
<comment type="similarity">
    <text evidence="1">Belongs to the sigma-70 factor family. ECF subfamily.</text>
</comment>
<feature type="domain" description="RNA polymerase sigma factor 70 region 4 type 2" evidence="7">
    <location>
        <begin position="131"/>
        <end position="167"/>
    </location>
</feature>
<evidence type="ECO:0000256" key="3">
    <source>
        <dbReference type="ARBA" id="ARBA00023082"/>
    </source>
</evidence>
<dbReference type="SUPFAM" id="SSF88946">
    <property type="entry name" value="Sigma2 domain of RNA polymerase sigma factors"/>
    <property type="match status" value="1"/>
</dbReference>
<dbReference type="Gene3D" id="1.10.10.10">
    <property type="entry name" value="Winged helix-like DNA-binding domain superfamily/Winged helix DNA-binding domain"/>
    <property type="match status" value="1"/>
</dbReference>
<dbReference type="InterPro" id="IPR039425">
    <property type="entry name" value="RNA_pol_sigma-70-like"/>
</dbReference>
<evidence type="ECO:0000256" key="2">
    <source>
        <dbReference type="ARBA" id="ARBA00023015"/>
    </source>
</evidence>
<keyword evidence="5" id="KW-0804">Transcription</keyword>
<keyword evidence="8" id="KW-0240">DNA-directed RNA polymerase</keyword>
<gene>
    <name evidence="8" type="primary">fecI</name>
    <name evidence="8" type="ORF">psyc5s11_23470</name>
</gene>
<proteinExistence type="inferred from homology"/>
<keyword evidence="3" id="KW-0731">Sigma factor</keyword>
<organism evidence="8 9">
    <name type="scientific">Clostridium gelidum</name>
    <dbReference type="NCBI Taxonomy" id="704125"/>
    <lineage>
        <taxon>Bacteria</taxon>
        <taxon>Bacillati</taxon>
        <taxon>Bacillota</taxon>
        <taxon>Clostridia</taxon>
        <taxon>Eubacteriales</taxon>
        <taxon>Clostridiaceae</taxon>
        <taxon>Clostridium</taxon>
    </lineage>
</organism>